<dbReference type="RefSeq" id="WP_150403769.1">
    <property type="nucleotide sequence ID" value="NZ_VXLC01000010.1"/>
</dbReference>
<comment type="function">
    <text evidence="2">Antitoxin component of a type II toxin-antitoxin (TA) system.</text>
</comment>
<dbReference type="Pfam" id="PF02604">
    <property type="entry name" value="PhdYeFM_antitox"/>
    <property type="match status" value="1"/>
</dbReference>
<dbReference type="SUPFAM" id="SSF143120">
    <property type="entry name" value="YefM-like"/>
    <property type="match status" value="1"/>
</dbReference>
<name>A0A5N0EBG8_9NOCA</name>
<dbReference type="InterPro" id="IPR051416">
    <property type="entry name" value="phD-YefM_TA_antitoxins"/>
</dbReference>
<dbReference type="InterPro" id="IPR006442">
    <property type="entry name" value="Antitoxin_Phd/YefM"/>
</dbReference>
<evidence type="ECO:0000256" key="2">
    <source>
        <dbReference type="RuleBase" id="RU362080"/>
    </source>
</evidence>
<evidence type="ECO:0000313" key="3">
    <source>
        <dbReference type="EMBL" id="KAA8886752.1"/>
    </source>
</evidence>
<protein>
    <recommendedName>
        <fullName evidence="2">Antitoxin</fullName>
    </recommendedName>
</protein>
<dbReference type="EMBL" id="VXLC01000010">
    <property type="protein sequence ID" value="KAA8886752.1"/>
    <property type="molecule type" value="Genomic_DNA"/>
</dbReference>
<dbReference type="Proteomes" id="UP000323876">
    <property type="component" value="Unassembled WGS sequence"/>
</dbReference>
<evidence type="ECO:0000256" key="1">
    <source>
        <dbReference type="ARBA" id="ARBA00009981"/>
    </source>
</evidence>
<reference evidence="3 4" key="1">
    <citation type="submission" date="2019-09" db="EMBL/GenBank/DDBJ databases">
        <authorList>
            <person name="Wang X."/>
        </authorList>
    </citation>
    <scope>NUCLEOTIDE SEQUENCE [LARGE SCALE GENOMIC DNA]</scope>
    <source>
        <strain evidence="3 4">CICC 11023</strain>
    </source>
</reference>
<dbReference type="Gene3D" id="3.40.1620.10">
    <property type="entry name" value="YefM-like domain"/>
    <property type="match status" value="1"/>
</dbReference>
<gene>
    <name evidence="3" type="ORF">F3087_21220</name>
</gene>
<dbReference type="OrthoDB" id="33091at2"/>
<sequence>MSEISTRELRTNLAKYIDAAESGEQVIILRDGTPAAALVPLSVVEAVDDAEDEMLAREAVARLAAGEKTSSMAEVLADIFEARK</sequence>
<dbReference type="NCBIfam" id="TIGR01552">
    <property type="entry name" value="phd_fam"/>
    <property type="match status" value="1"/>
</dbReference>
<dbReference type="InterPro" id="IPR036165">
    <property type="entry name" value="YefM-like_sf"/>
</dbReference>
<accession>A0A5N0EBG8</accession>
<organism evidence="3 4">
    <name type="scientific">Nocardia colli</name>
    <dbReference type="NCBI Taxonomy" id="2545717"/>
    <lineage>
        <taxon>Bacteria</taxon>
        <taxon>Bacillati</taxon>
        <taxon>Actinomycetota</taxon>
        <taxon>Actinomycetes</taxon>
        <taxon>Mycobacteriales</taxon>
        <taxon>Nocardiaceae</taxon>
        <taxon>Nocardia</taxon>
    </lineage>
</organism>
<keyword evidence="4" id="KW-1185">Reference proteome</keyword>
<dbReference type="AlphaFoldDB" id="A0A5N0EBG8"/>
<evidence type="ECO:0000313" key="4">
    <source>
        <dbReference type="Proteomes" id="UP000323876"/>
    </source>
</evidence>
<dbReference type="PANTHER" id="PTHR35377">
    <property type="entry name" value="ANTITOXIN VAPB49-RELATED-RELATED"/>
    <property type="match status" value="1"/>
</dbReference>
<comment type="caution">
    <text evidence="3">The sequence shown here is derived from an EMBL/GenBank/DDBJ whole genome shotgun (WGS) entry which is preliminary data.</text>
</comment>
<proteinExistence type="inferred from homology"/>
<comment type="similarity">
    <text evidence="1 2">Belongs to the phD/YefM antitoxin family.</text>
</comment>